<dbReference type="InterPro" id="IPR058668">
    <property type="entry name" value="NERD_dom"/>
</dbReference>
<feature type="region of interest" description="Disordered" evidence="1">
    <location>
        <begin position="639"/>
        <end position="672"/>
    </location>
</feature>
<keyword evidence="5" id="KW-1185">Reference proteome</keyword>
<feature type="region of interest" description="Disordered" evidence="1">
    <location>
        <begin position="694"/>
        <end position="715"/>
    </location>
</feature>
<evidence type="ECO:0000259" key="3">
    <source>
        <dbReference type="PROSITE" id="PS51925"/>
    </source>
</evidence>
<dbReference type="Pfam" id="PF25980">
    <property type="entry name" value="NERD_plant"/>
    <property type="match status" value="1"/>
</dbReference>
<accession>A0A8X7YU49</accession>
<protein>
    <recommendedName>
        <fullName evidence="6">Zinc finger PHD-type domain-containing protein</fullName>
    </recommendedName>
</protein>
<feature type="domain" description="Plus3" evidence="2">
    <location>
        <begin position="415"/>
        <end position="566"/>
    </location>
</feature>
<dbReference type="EMBL" id="JAAWWB010000021">
    <property type="protein sequence ID" value="KAG6756195.1"/>
    <property type="molecule type" value="Genomic_DNA"/>
</dbReference>
<sequence>MGRKKKVINKDESAEGCCFVCKDGGTLRVCDYNWHIVDGILSVCKDGGLSESEIWGYPMCFLLYDAFILLGVHDDDQFCLGRSLTGYMRDCLKAYHPICVEKNDNFLESEVPWSCNWHSCFICKKTATFNCLCCPNAVCGCCLSDANLAIIKAKGGFCYHCLTLAGILEGVIDLNEPKVNLSLQDSYEFLFKYYWEYIKEKEGITSEHVKYANYLLNDNRNYDSNLSDNYVEEGEGLSDFEDQLTMTYRLNDVKEHKPSHSRKRSKGKPYIAKRKERSKTKMFLGWGSKCLFEFLTSIGQETNKELSQHDVTIIIFGYCRDNNLLDPLKRKKILCDEKLCSLLGRKFVNKNSIYKLLTKHFAENLEESRNEFVNSLEVEGQNALSPCKRQKNSSWEGKSQNKEVVSDMQRSCFASVIPRNIKLVYLRRSALEELSKQPEIFDAIVMGSFVRAKTDPNDWMQKNSHQLMQVIGSLICSYNTVKKPDDLRWCTTTGIKKALINGEVNSVILLQLSNRVSDVPISKVSENDFSEEECQDLHQRVKDGLLRRPNVAEFEEKARSLHETITKNWIAKELVALSNLINQANEKGWRKEYPLMIVISCTIGYMDRKLLLQTPVEQTRLLQEVPEVIADEIEVQSACKDMSRKDEQTELPESALKGTSPPPKRSSEGIIKGSSCCLDDGANGAAEKKQFGAFEKLQHQSRTPTRDGKDGGFIQTGSKQYFEELNKNRSRVSQPKIVSGQAPGPFSEGMPSAFLPLKQCQPVNSISRDEQNELVDIECQNKEQSTPGDGSNEPSEPRFKLILSSDNGEQDPSAAANHTDKQHLKGAALEVNHQLHSLLDDTQDGGTLRTERNEGCQIKHTNTRAVHAEAFTAKVIASISQGRPNALPQEPYQPANDISKTKTNGQVNVAHENKKRIAPAADLIVLSDDEKEDASAAASKQNIQNLNCSIWNCISPNGMKTGPWSMLLLKEWSDSDSCVLKWKVWKSGRSPEDAIFLNDALHQVFNRRKC</sequence>
<dbReference type="PROSITE" id="PS51360">
    <property type="entry name" value="PLUS3"/>
    <property type="match status" value="1"/>
</dbReference>
<dbReference type="PANTHER" id="PTHR46851:SF23">
    <property type="entry name" value="SWIB_MDM2 DOMAIN-CONTAINING PROTEIN"/>
    <property type="match status" value="1"/>
</dbReference>
<dbReference type="Pfam" id="PF02201">
    <property type="entry name" value="SWIB"/>
    <property type="match status" value="1"/>
</dbReference>
<dbReference type="GO" id="GO:0003677">
    <property type="term" value="F:DNA binding"/>
    <property type="evidence" value="ECO:0007669"/>
    <property type="project" value="InterPro"/>
</dbReference>
<dbReference type="PANTHER" id="PTHR46851">
    <property type="entry name" value="OS01G0884500 PROTEIN"/>
    <property type="match status" value="1"/>
</dbReference>
<dbReference type="Pfam" id="PF03126">
    <property type="entry name" value="Plus-3"/>
    <property type="match status" value="1"/>
</dbReference>
<gene>
    <name evidence="4" type="ORF">POTOM_039620</name>
</gene>
<feature type="compositionally biased region" description="Polar residues" evidence="1">
    <location>
        <begin position="782"/>
        <end position="794"/>
    </location>
</feature>
<evidence type="ECO:0008006" key="6">
    <source>
        <dbReference type="Google" id="ProtNLM"/>
    </source>
</evidence>
<name>A0A8X7YU49_POPTO</name>
<dbReference type="SMART" id="SM00719">
    <property type="entry name" value="Plus3"/>
    <property type="match status" value="1"/>
</dbReference>
<comment type="caution">
    <text evidence="4">The sequence shown here is derived from an EMBL/GenBank/DDBJ whole genome shotgun (WGS) entry which is preliminary data.</text>
</comment>
<feature type="domain" description="DM2" evidence="3">
    <location>
        <begin position="283"/>
        <end position="363"/>
    </location>
</feature>
<dbReference type="OrthoDB" id="1870062at2759"/>
<dbReference type="InterPro" id="IPR045894">
    <property type="entry name" value="At5g08430-like"/>
</dbReference>
<evidence type="ECO:0000256" key="1">
    <source>
        <dbReference type="SAM" id="MobiDB-lite"/>
    </source>
</evidence>
<dbReference type="InterPro" id="IPR003121">
    <property type="entry name" value="SWIB_MDM2_domain"/>
</dbReference>
<dbReference type="Proteomes" id="UP000886885">
    <property type="component" value="Chromosome 11A"/>
</dbReference>
<organism evidence="4 5">
    <name type="scientific">Populus tomentosa</name>
    <name type="common">Chinese white poplar</name>
    <dbReference type="NCBI Taxonomy" id="118781"/>
    <lineage>
        <taxon>Eukaryota</taxon>
        <taxon>Viridiplantae</taxon>
        <taxon>Streptophyta</taxon>
        <taxon>Embryophyta</taxon>
        <taxon>Tracheophyta</taxon>
        <taxon>Spermatophyta</taxon>
        <taxon>Magnoliopsida</taxon>
        <taxon>eudicotyledons</taxon>
        <taxon>Gunneridae</taxon>
        <taxon>Pentapetalae</taxon>
        <taxon>rosids</taxon>
        <taxon>fabids</taxon>
        <taxon>Malpighiales</taxon>
        <taxon>Salicaceae</taxon>
        <taxon>Saliceae</taxon>
        <taxon>Populus</taxon>
    </lineage>
</organism>
<dbReference type="AlphaFoldDB" id="A0A8X7YU49"/>
<dbReference type="PROSITE" id="PS51925">
    <property type="entry name" value="SWIB_MDM2"/>
    <property type="match status" value="1"/>
</dbReference>
<proteinExistence type="predicted"/>
<dbReference type="CDD" id="cd10567">
    <property type="entry name" value="SWIB-MDM2_like"/>
    <property type="match status" value="1"/>
</dbReference>
<evidence type="ECO:0000313" key="4">
    <source>
        <dbReference type="EMBL" id="KAG6756195.1"/>
    </source>
</evidence>
<feature type="region of interest" description="Disordered" evidence="1">
    <location>
        <begin position="782"/>
        <end position="821"/>
    </location>
</feature>
<evidence type="ECO:0000259" key="2">
    <source>
        <dbReference type="PROSITE" id="PS51360"/>
    </source>
</evidence>
<reference evidence="4" key="1">
    <citation type="journal article" date="2020" name="bioRxiv">
        <title>Hybrid origin of Populus tomentosa Carr. identified through genome sequencing and phylogenomic analysis.</title>
        <authorList>
            <person name="An X."/>
            <person name="Gao K."/>
            <person name="Chen Z."/>
            <person name="Li J."/>
            <person name="Yang X."/>
            <person name="Yang X."/>
            <person name="Zhou J."/>
            <person name="Guo T."/>
            <person name="Zhao T."/>
            <person name="Huang S."/>
            <person name="Miao D."/>
            <person name="Khan W.U."/>
            <person name="Rao P."/>
            <person name="Ye M."/>
            <person name="Lei B."/>
            <person name="Liao W."/>
            <person name="Wang J."/>
            <person name="Ji L."/>
            <person name="Li Y."/>
            <person name="Guo B."/>
            <person name="Mustafa N.S."/>
            <person name="Li S."/>
            <person name="Yun Q."/>
            <person name="Keller S.R."/>
            <person name="Mao J."/>
            <person name="Zhang R."/>
            <person name="Strauss S.H."/>
        </authorList>
    </citation>
    <scope>NUCLEOTIDE SEQUENCE</scope>
    <source>
        <strain evidence="4">GM15</strain>
        <tissue evidence="4">Leaf</tissue>
    </source>
</reference>
<dbReference type="InterPro" id="IPR004343">
    <property type="entry name" value="Plus-3_dom"/>
</dbReference>
<evidence type="ECO:0000313" key="5">
    <source>
        <dbReference type="Proteomes" id="UP000886885"/>
    </source>
</evidence>